<evidence type="ECO:0000313" key="5">
    <source>
        <dbReference type="Proteomes" id="UP001604336"/>
    </source>
</evidence>
<comment type="caution">
    <text evidence="4">The sequence shown here is derived from an EMBL/GenBank/DDBJ whole genome shotgun (WGS) entry which is preliminary data.</text>
</comment>
<dbReference type="Proteomes" id="UP001604336">
    <property type="component" value="Unassembled WGS sequence"/>
</dbReference>
<gene>
    <name evidence="4" type="ORF">Adt_13502</name>
</gene>
<dbReference type="Pfam" id="PF11995">
    <property type="entry name" value="DUF3490"/>
    <property type="match status" value="1"/>
</dbReference>
<feature type="domain" description="NPK1-activating kinesin-like protein C-terminal" evidence="3">
    <location>
        <begin position="129"/>
        <end position="280"/>
    </location>
</feature>
<feature type="region of interest" description="Disordered" evidence="2">
    <location>
        <begin position="1"/>
        <end position="28"/>
    </location>
</feature>
<dbReference type="GO" id="GO:0005874">
    <property type="term" value="C:microtubule"/>
    <property type="evidence" value="ECO:0007669"/>
    <property type="project" value="UniProtKB-KW"/>
</dbReference>
<evidence type="ECO:0000259" key="3">
    <source>
        <dbReference type="Pfam" id="PF11995"/>
    </source>
</evidence>
<sequence>MAEQSETTPPTGLEKSFPGSPEGFQRKHWKLPPSIYGANAARLSRNDSQSSNCSSFIDEIKTQNSILGDEDIPTLGSFVAGLKEMAKLQYEQLGDQVQEKEQKGEKNDHNLGLDTMHNSLGASSDWFLKFEKLRKLIIELWQACNVPLVHRTYFFLLFKGDFTDSIYIEVEHRRLPEGDIFKRKSISPKWSYSLMASSKKALRREREMLSRLVYKRYTDNEINRIFQEWGISLNSKQRRLQLVHQLWSDVKDMDHITKSAAIVAKLIGFLEQGQALKETFK</sequence>
<dbReference type="PANTHER" id="PTHR47968">
    <property type="entry name" value="CENTROMERE PROTEIN E"/>
    <property type="match status" value="1"/>
</dbReference>
<reference evidence="5" key="1">
    <citation type="submission" date="2024-07" db="EMBL/GenBank/DDBJ databases">
        <title>Two chromosome-level genome assemblies of Korean endemic species Abeliophyllum distichum and Forsythia ovata (Oleaceae).</title>
        <authorList>
            <person name="Jang H."/>
        </authorList>
    </citation>
    <scope>NUCLEOTIDE SEQUENCE [LARGE SCALE GENOMIC DNA]</scope>
</reference>
<keyword evidence="5" id="KW-1185">Reference proteome</keyword>
<evidence type="ECO:0000256" key="1">
    <source>
        <dbReference type="ARBA" id="ARBA00022701"/>
    </source>
</evidence>
<feature type="compositionally biased region" description="Polar residues" evidence="2">
    <location>
        <begin position="1"/>
        <end position="10"/>
    </location>
</feature>
<name>A0ABD1TX01_9LAMI</name>
<dbReference type="EMBL" id="JBFOLK010000004">
    <property type="protein sequence ID" value="KAL2517255.1"/>
    <property type="molecule type" value="Genomic_DNA"/>
</dbReference>
<keyword evidence="1" id="KW-0493">Microtubule</keyword>
<dbReference type="InterPro" id="IPR027640">
    <property type="entry name" value="Kinesin-like_fam"/>
</dbReference>
<dbReference type="AlphaFoldDB" id="A0ABD1TX01"/>
<protein>
    <submittedName>
        <fullName evidence="4">ATP binding microtubule motor family protein</fullName>
    </submittedName>
</protein>
<accession>A0ABD1TX01</accession>
<dbReference type="InterPro" id="IPR021881">
    <property type="entry name" value="NACK_C"/>
</dbReference>
<proteinExistence type="predicted"/>
<evidence type="ECO:0000256" key="2">
    <source>
        <dbReference type="SAM" id="MobiDB-lite"/>
    </source>
</evidence>
<organism evidence="4 5">
    <name type="scientific">Abeliophyllum distichum</name>
    <dbReference type="NCBI Taxonomy" id="126358"/>
    <lineage>
        <taxon>Eukaryota</taxon>
        <taxon>Viridiplantae</taxon>
        <taxon>Streptophyta</taxon>
        <taxon>Embryophyta</taxon>
        <taxon>Tracheophyta</taxon>
        <taxon>Spermatophyta</taxon>
        <taxon>Magnoliopsida</taxon>
        <taxon>eudicotyledons</taxon>
        <taxon>Gunneridae</taxon>
        <taxon>Pentapetalae</taxon>
        <taxon>asterids</taxon>
        <taxon>lamiids</taxon>
        <taxon>Lamiales</taxon>
        <taxon>Oleaceae</taxon>
        <taxon>Forsythieae</taxon>
        <taxon>Abeliophyllum</taxon>
    </lineage>
</organism>
<dbReference type="PANTHER" id="PTHR47968:SF18">
    <property type="entry name" value="KINESIN-LIKE PROTEIN KIN-7F"/>
    <property type="match status" value="1"/>
</dbReference>
<evidence type="ECO:0000313" key="4">
    <source>
        <dbReference type="EMBL" id="KAL2517255.1"/>
    </source>
</evidence>